<dbReference type="RefSeq" id="WP_176639064.1">
    <property type="nucleotide sequence ID" value="NZ_JABXXP010000028.1"/>
</dbReference>
<keyword evidence="2" id="KW-1133">Transmembrane helix</keyword>
<comment type="caution">
    <text evidence="3">The sequence shown here is derived from an EMBL/GenBank/DDBJ whole genome shotgun (WGS) entry which is preliminary data.</text>
</comment>
<feature type="transmembrane region" description="Helical" evidence="2">
    <location>
        <begin position="317"/>
        <end position="340"/>
    </location>
</feature>
<evidence type="ECO:0000313" key="4">
    <source>
        <dbReference type="Proteomes" id="UP000534870"/>
    </source>
</evidence>
<gene>
    <name evidence="3" type="ORF">HUK84_03820</name>
</gene>
<sequence>MNRPHVPERIGYGLGDLAGNGLFGITGSYLLYYYTNVYGIGASDIAILMLSARIFDSVVDPLIGYLIDHRRLFSGKIRPYLKWFAFPLGFATFLCFLPLPFGPLGRVAWAYVTYLLMGVFFSLVSVPYGLLPNVMTRDGSDRVVLATSRMVGATAGTFLVGSAVLPLVRLLGGGQERLGYPMAMAVIGVLCALAVLVPYRFCRERYDLAPDRRPVGTLLLSLLRNRAWIVVTAVLSLLYVSLTAFYGLSLYYAVEVLGRSQSFGGLLISVMGIAKVIGVLLSPPVARLFGQKLSIVLAYILSGSCLVLFYCSPNQPVLLILSFGLVCLFQGVTLPVFYAMLSDSIDFGAYVTGVRAAGMAYSVNSFMGKVAWAAGGSLSAAMLGWGRYVPHAIRQSAAARDCIAFGFVAVPLIVVVLSIGLTALYPSRDAVARAVSGRHGSCGGDDQS</sequence>
<organism evidence="3 4">
    <name type="scientific">Nguyenibacter vanlangensis</name>
    <dbReference type="NCBI Taxonomy" id="1216886"/>
    <lineage>
        <taxon>Bacteria</taxon>
        <taxon>Pseudomonadati</taxon>
        <taxon>Pseudomonadota</taxon>
        <taxon>Alphaproteobacteria</taxon>
        <taxon>Acetobacterales</taxon>
        <taxon>Acetobacteraceae</taxon>
        <taxon>Nguyenibacter</taxon>
    </lineage>
</organism>
<dbReference type="Pfam" id="PF13347">
    <property type="entry name" value="MFS_2"/>
    <property type="match status" value="1"/>
</dbReference>
<dbReference type="AlphaFoldDB" id="A0A7Y7M6A4"/>
<dbReference type="InterPro" id="IPR001927">
    <property type="entry name" value="Na/Gal_symport"/>
</dbReference>
<feature type="transmembrane region" description="Helical" evidence="2">
    <location>
        <begin position="293"/>
        <end position="311"/>
    </location>
</feature>
<evidence type="ECO:0000256" key="1">
    <source>
        <dbReference type="ARBA" id="ARBA00009617"/>
    </source>
</evidence>
<dbReference type="PANTHER" id="PTHR11328:SF24">
    <property type="entry name" value="MAJOR FACILITATOR SUPERFAMILY (MFS) PROFILE DOMAIN-CONTAINING PROTEIN"/>
    <property type="match status" value="1"/>
</dbReference>
<protein>
    <submittedName>
        <fullName evidence="3">MFS transporter</fullName>
    </submittedName>
</protein>
<feature type="transmembrane region" description="Helical" evidence="2">
    <location>
        <begin position="227"/>
        <end position="251"/>
    </location>
</feature>
<dbReference type="EMBL" id="JABXXP010000028">
    <property type="protein sequence ID" value="NVN10283.1"/>
    <property type="molecule type" value="Genomic_DNA"/>
</dbReference>
<dbReference type="GO" id="GO:0006814">
    <property type="term" value="P:sodium ion transport"/>
    <property type="evidence" value="ECO:0007669"/>
    <property type="project" value="InterPro"/>
</dbReference>
<feature type="transmembrane region" description="Helical" evidence="2">
    <location>
        <begin position="370"/>
        <end position="390"/>
    </location>
</feature>
<name>A0A7Y7M6A4_9PROT</name>
<accession>A0A7Y7M6A4</accession>
<evidence type="ECO:0000256" key="2">
    <source>
        <dbReference type="SAM" id="Phobius"/>
    </source>
</evidence>
<feature type="transmembrane region" description="Helical" evidence="2">
    <location>
        <begin position="180"/>
        <end position="202"/>
    </location>
</feature>
<reference evidence="3 4" key="1">
    <citation type="submission" date="2020-06" db="EMBL/GenBank/DDBJ databases">
        <title>Description of novel acetic acid bacteria.</title>
        <authorList>
            <person name="Sombolestani A."/>
        </authorList>
    </citation>
    <scope>NUCLEOTIDE SEQUENCE [LARGE SCALE GENOMIC DNA]</scope>
    <source>
        <strain evidence="3 4">LMG 31431</strain>
    </source>
</reference>
<keyword evidence="2" id="KW-0472">Membrane</keyword>
<feature type="transmembrane region" description="Helical" evidence="2">
    <location>
        <begin position="402"/>
        <end position="425"/>
    </location>
</feature>
<dbReference type="CDD" id="cd17332">
    <property type="entry name" value="MFS_MelB_like"/>
    <property type="match status" value="1"/>
</dbReference>
<dbReference type="GO" id="GO:0005886">
    <property type="term" value="C:plasma membrane"/>
    <property type="evidence" value="ECO:0007669"/>
    <property type="project" value="TreeGrafter"/>
</dbReference>
<feature type="transmembrane region" description="Helical" evidence="2">
    <location>
        <begin position="143"/>
        <end position="168"/>
    </location>
</feature>
<dbReference type="InterPro" id="IPR039672">
    <property type="entry name" value="MFS_2"/>
</dbReference>
<dbReference type="GO" id="GO:0015293">
    <property type="term" value="F:symporter activity"/>
    <property type="evidence" value="ECO:0007669"/>
    <property type="project" value="InterPro"/>
</dbReference>
<feature type="transmembrane region" description="Helical" evidence="2">
    <location>
        <begin position="107"/>
        <end position="131"/>
    </location>
</feature>
<comment type="similarity">
    <text evidence="1">Belongs to the sodium:galactoside symporter (TC 2.A.2) family.</text>
</comment>
<dbReference type="InterPro" id="IPR036259">
    <property type="entry name" value="MFS_trans_sf"/>
</dbReference>
<dbReference type="SUPFAM" id="SSF103473">
    <property type="entry name" value="MFS general substrate transporter"/>
    <property type="match status" value="1"/>
</dbReference>
<feature type="transmembrane region" description="Helical" evidence="2">
    <location>
        <begin position="80"/>
        <end position="101"/>
    </location>
</feature>
<feature type="transmembrane region" description="Helical" evidence="2">
    <location>
        <begin position="12"/>
        <end position="33"/>
    </location>
</feature>
<feature type="transmembrane region" description="Helical" evidence="2">
    <location>
        <begin position="45"/>
        <end position="68"/>
    </location>
</feature>
<proteinExistence type="inferred from homology"/>
<dbReference type="Gene3D" id="1.20.1250.20">
    <property type="entry name" value="MFS general substrate transporter like domains"/>
    <property type="match status" value="2"/>
</dbReference>
<dbReference type="NCBIfam" id="TIGR00792">
    <property type="entry name" value="gph"/>
    <property type="match status" value="1"/>
</dbReference>
<dbReference type="PANTHER" id="PTHR11328">
    <property type="entry name" value="MAJOR FACILITATOR SUPERFAMILY DOMAIN-CONTAINING PROTEIN"/>
    <property type="match status" value="1"/>
</dbReference>
<feature type="transmembrane region" description="Helical" evidence="2">
    <location>
        <begin position="263"/>
        <end position="281"/>
    </location>
</feature>
<dbReference type="Proteomes" id="UP000534870">
    <property type="component" value="Unassembled WGS sequence"/>
</dbReference>
<evidence type="ECO:0000313" key="3">
    <source>
        <dbReference type="EMBL" id="NVN10283.1"/>
    </source>
</evidence>
<keyword evidence="2" id="KW-0812">Transmembrane</keyword>
<dbReference type="GO" id="GO:0008643">
    <property type="term" value="P:carbohydrate transport"/>
    <property type="evidence" value="ECO:0007669"/>
    <property type="project" value="InterPro"/>
</dbReference>